<accession>A0A2U3KHB7</accession>
<dbReference type="EMBL" id="OMOD01000116">
    <property type="protein sequence ID" value="SPF39049.1"/>
    <property type="molecule type" value="Genomic_DNA"/>
</dbReference>
<sequence length="67" mass="7572">MSKASVLINFLQALLAIVLGNVAYFLLMPSLPAVAQHHRFHVDLGTVVDFWFCLVAYGLIRTARKWK</sequence>
<evidence type="ECO:0000256" key="1">
    <source>
        <dbReference type="SAM" id="Phobius"/>
    </source>
</evidence>
<protein>
    <submittedName>
        <fullName evidence="2">Uncharacterized protein</fullName>
    </submittedName>
</protein>
<evidence type="ECO:0000313" key="2">
    <source>
        <dbReference type="EMBL" id="SPF39049.1"/>
    </source>
</evidence>
<dbReference type="Proteomes" id="UP000238701">
    <property type="component" value="Unassembled WGS sequence"/>
</dbReference>
<keyword evidence="1" id="KW-0812">Transmembrane</keyword>
<feature type="transmembrane region" description="Helical" evidence="1">
    <location>
        <begin position="7"/>
        <end position="28"/>
    </location>
</feature>
<keyword evidence="1" id="KW-0472">Membrane</keyword>
<proteinExistence type="predicted"/>
<keyword evidence="1" id="KW-1133">Transmembrane helix</keyword>
<feature type="transmembrane region" description="Helical" evidence="1">
    <location>
        <begin position="40"/>
        <end position="60"/>
    </location>
</feature>
<reference evidence="3" key="1">
    <citation type="submission" date="2018-02" db="EMBL/GenBank/DDBJ databases">
        <authorList>
            <person name="Hausmann B."/>
        </authorList>
    </citation>
    <scope>NUCLEOTIDE SEQUENCE [LARGE SCALE GENOMIC DNA]</scope>
    <source>
        <strain evidence="3">Peat soil MAG SbA1</strain>
    </source>
</reference>
<name>A0A2U3KHB7_9BACT</name>
<dbReference type="AlphaFoldDB" id="A0A2U3KHB7"/>
<organism evidence="2 3">
    <name type="scientific">Candidatus Sulfotelmatobacter kueseliae</name>
    <dbReference type="NCBI Taxonomy" id="2042962"/>
    <lineage>
        <taxon>Bacteria</taxon>
        <taxon>Pseudomonadati</taxon>
        <taxon>Acidobacteriota</taxon>
        <taxon>Terriglobia</taxon>
        <taxon>Terriglobales</taxon>
        <taxon>Candidatus Korobacteraceae</taxon>
        <taxon>Candidatus Sulfotelmatobacter</taxon>
    </lineage>
</organism>
<evidence type="ECO:0000313" key="3">
    <source>
        <dbReference type="Proteomes" id="UP000238701"/>
    </source>
</evidence>
<gene>
    <name evidence="2" type="ORF">SBA1_240003</name>
</gene>
<dbReference type="OrthoDB" id="129776at2"/>